<proteinExistence type="predicted"/>
<evidence type="ECO:0000256" key="1">
    <source>
        <dbReference type="SAM" id="MobiDB-lite"/>
    </source>
</evidence>
<gene>
    <name evidence="2" type="ORF">E6C27_scaffold160G00370</name>
</gene>
<reference evidence="2 3" key="1">
    <citation type="submission" date="2019-08" db="EMBL/GenBank/DDBJ databases">
        <title>Draft genome sequences of two oriental melons (Cucumis melo L. var makuwa).</title>
        <authorList>
            <person name="Kwon S.-Y."/>
        </authorList>
    </citation>
    <scope>NUCLEOTIDE SEQUENCE [LARGE SCALE GENOMIC DNA]</scope>
    <source>
        <strain evidence="3">cv. SW 3</strain>
        <tissue evidence="2">Leaf</tissue>
    </source>
</reference>
<dbReference type="PANTHER" id="PTHR46250">
    <property type="entry name" value="MYB/SANT-LIKE DNA-BINDING DOMAIN PROTEIN-RELATED"/>
    <property type="match status" value="1"/>
</dbReference>
<dbReference type="Proteomes" id="UP000321393">
    <property type="component" value="Unassembled WGS sequence"/>
</dbReference>
<dbReference type="AlphaFoldDB" id="A0A5A7V2R5"/>
<evidence type="ECO:0000313" key="2">
    <source>
        <dbReference type="EMBL" id="KAA0060069.1"/>
    </source>
</evidence>
<sequence length="249" mass="28659">MSHKYGTTPLSREQTLLLTTFTPSMVSKAKGFLSPYRGQRYHVQEWRGAENAPTTLKEFFNMKHSSVRNVIELWPTRRGTQSIYGRRQWSHVSLIASWTWLTWREGGRWRSDNVTFRPGYLPQLVRMMGERMPGLLNKPFPHYDELSYVFEKDRTTGASVEMFTDIGSNVPGESDGVQAEDGLDMEFPTMCSLRMNVSLEDRMGARPSMSTVDRMGSSGSKRKRRGQFETVDVFRDAMHISNDQLRDIA</sequence>
<dbReference type="STRING" id="1194695.A0A5A7V2R5"/>
<name>A0A5A7V2R5_CUCMM</name>
<protein>
    <submittedName>
        <fullName evidence="2">Retrotransposon protein</fullName>
    </submittedName>
</protein>
<dbReference type="EMBL" id="SSTE01005747">
    <property type="protein sequence ID" value="KAA0060069.1"/>
    <property type="molecule type" value="Genomic_DNA"/>
</dbReference>
<feature type="region of interest" description="Disordered" evidence="1">
    <location>
        <begin position="207"/>
        <end position="227"/>
    </location>
</feature>
<evidence type="ECO:0000313" key="3">
    <source>
        <dbReference type="Proteomes" id="UP000321393"/>
    </source>
</evidence>
<organism evidence="2 3">
    <name type="scientific">Cucumis melo var. makuwa</name>
    <name type="common">Oriental melon</name>
    <dbReference type="NCBI Taxonomy" id="1194695"/>
    <lineage>
        <taxon>Eukaryota</taxon>
        <taxon>Viridiplantae</taxon>
        <taxon>Streptophyta</taxon>
        <taxon>Embryophyta</taxon>
        <taxon>Tracheophyta</taxon>
        <taxon>Spermatophyta</taxon>
        <taxon>Magnoliopsida</taxon>
        <taxon>eudicotyledons</taxon>
        <taxon>Gunneridae</taxon>
        <taxon>Pentapetalae</taxon>
        <taxon>rosids</taxon>
        <taxon>fabids</taxon>
        <taxon>Cucurbitales</taxon>
        <taxon>Cucurbitaceae</taxon>
        <taxon>Benincaseae</taxon>
        <taxon>Cucumis</taxon>
    </lineage>
</organism>
<accession>A0A5A7V2R5</accession>
<comment type="caution">
    <text evidence="2">The sequence shown here is derived from an EMBL/GenBank/DDBJ whole genome shotgun (WGS) entry which is preliminary data.</text>
</comment>